<dbReference type="eggNOG" id="COG2109">
    <property type="taxonomic scope" value="Bacteria"/>
</dbReference>
<dbReference type="KEGG" id="dti:Desti_3356"/>
<comment type="catalytic activity">
    <reaction evidence="8">
        <text>2 cob(II)yrinate a,c diamide + reduced [electron-transfer flavoprotein] + 2 ATP = 2 adenosylcob(III)yrinate a,c-diamide + 2 triphosphate + oxidized [electron-transfer flavoprotein] + 3 H(+)</text>
        <dbReference type="Rhea" id="RHEA:11528"/>
        <dbReference type="Rhea" id="RHEA-COMP:10685"/>
        <dbReference type="Rhea" id="RHEA-COMP:10686"/>
        <dbReference type="ChEBI" id="CHEBI:15378"/>
        <dbReference type="ChEBI" id="CHEBI:18036"/>
        <dbReference type="ChEBI" id="CHEBI:30616"/>
        <dbReference type="ChEBI" id="CHEBI:57692"/>
        <dbReference type="ChEBI" id="CHEBI:58307"/>
        <dbReference type="ChEBI" id="CHEBI:58503"/>
        <dbReference type="ChEBI" id="CHEBI:58537"/>
        <dbReference type="EC" id="2.5.1.17"/>
    </reaction>
</comment>
<dbReference type="Pfam" id="PF02572">
    <property type="entry name" value="CobA_CobO_BtuR"/>
    <property type="match status" value="1"/>
</dbReference>
<dbReference type="UniPathway" id="UPA00148">
    <property type="reaction ID" value="UER00233"/>
</dbReference>
<dbReference type="GO" id="GO:0008817">
    <property type="term" value="F:corrinoid adenosyltransferase activity"/>
    <property type="evidence" value="ECO:0007669"/>
    <property type="project" value="UniProtKB-EC"/>
</dbReference>
<proteinExistence type="inferred from homology"/>
<evidence type="ECO:0000256" key="9">
    <source>
        <dbReference type="ARBA" id="ARBA00048692"/>
    </source>
</evidence>
<dbReference type="NCBIfam" id="NF004637">
    <property type="entry name" value="PRK05986.1"/>
    <property type="match status" value="1"/>
</dbReference>
<dbReference type="PIRSF" id="PIRSF015617">
    <property type="entry name" value="Adensltrnsf_CobA"/>
    <property type="match status" value="1"/>
</dbReference>
<sequence length="183" mass="20463">MAIILCWRALVKKGLLMINTGNGKGKTTAALGLIFRAIGHDYRACLIQFIKGTRISGELVASDRFKDLLDVYVLGEGFTWNPKGMATHVEAARKGWSFAKGLILSSSYRLIVLDEFTYLLRYDVIDKCEVQDVLFNRPEGTHIMITGRDAPECLVEIADMVTDMKAVRHHFDFGVTAQCGIEF</sequence>
<evidence type="ECO:0000313" key="11">
    <source>
        <dbReference type="Proteomes" id="UP000006055"/>
    </source>
</evidence>
<evidence type="ECO:0000256" key="7">
    <source>
        <dbReference type="ARBA" id="ARBA00033354"/>
    </source>
</evidence>
<evidence type="ECO:0000256" key="2">
    <source>
        <dbReference type="ARBA" id="ARBA00007487"/>
    </source>
</evidence>
<keyword evidence="10" id="KW-0808">Transferase</keyword>
<dbReference type="InterPro" id="IPR027417">
    <property type="entry name" value="P-loop_NTPase"/>
</dbReference>
<dbReference type="GO" id="GO:0005524">
    <property type="term" value="F:ATP binding"/>
    <property type="evidence" value="ECO:0007669"/>
    <property type="project" value="InterPro"/>
</dbReference>
<dbReference type="PANTHER" id="PTHR46638:SF1">
    <property type="entry name" value="CORRINOID ADENOSYLTRANSFERASE"/>
    <property type="match status" value="1"/>
</dbReference>
<comment type="similarity">
    <text evidence="2">Belongs to the Cob(I)alamin adenosyltransferase family.</text>
</comment>
<comment type="pathway">
    <text evidence="1">Cofactor biosynthesis; adenosylcobalamin biosynthesis; adenosylcobalamin from cob(II)yrinate a,c-diamide: step 2/7.</text>
</comment>
<dbReference type="Gene3D" id="3.40.50.300">
    <property type="entry name" value="P-loop containing nucleotide triphosphate hydrolases"/>
    <property type="match status" value="1"/>
</dbReference>
<dbReference type="SUPFAM" id="SSF52540">
    <property type="entry name" value="P-loop containing nucleoside triphosphate hydrolases"/>
    <property type="match status" value="1"/>
</dbReference>
<evidence type="ECO:0000256" key="1">
    <source>
        <dbReference type="ARBA" id="ARBA00005121"/>
    </source>
</evidence>
<dbReference type="InterPro" id="IPR003724">
    <property type="entry name" value="CblAdoTrfase_CobA"/>
</dbReference>
<evidence type="ECO:0000256" key="3">
    <source>
        <dbReference type="ARBA" id="ARBA00012454"/>
    </source>
</evidence>
<name>I4C8X1_DESTA</name>
<dbReference type="STRING" id="706587.Desti_3356"/>
<comment type="function">
    <text evidence="4">Required for both de novo synthesis of the corrin ring for the assimilation of exogenous corrinoids. Participates in the adenosylation of a variety of incomplete and complete corrinoids.</text>
</comment>
<dbReference type="HOGENOM" id="CLU_088595_0_0_7"/>
<accession>I4C8X1</accession>
<gene>
    <name evidence="10" type="ordered locus">Desti_3356</name>
</gene>
<organism evidence="10 11">
    <name type="scientific">Desulfomonile tiedjei (strain ATCC 49306 / DSM 6799 / DCB-1)</name>
    <dbReference type="NCBI Taxonomy" id="706587"/>
    <lineage>
        <taxon>Bacteria</taxon>
        <taxon>Pseudomonadati</taxon>
        <taxon>Thermodesulfobacteriota</taxon>
        <taxon>Desulfomonilia</taxon>
        <taxon>Desulfomonilales</taxon>
        <taxon>Desulfomonilaceae</taxon>
        <taxon>Desulfomonile</taxon>
    </lineage>
</organism>
<dbReference type="NCBIfam" id="TIGR00708">
    <property type="entry name" value="cobA"/>
    <property type="match status" value="1"/>
</dbReference>
<dbReference type="EMBL" id="CP003360">
    <property type="protein sequence ID" value="AFM26012.1"/>
    <property type="molecule type" value="Genomic_DNA"/>
</dbReference>
<dbReference type="PANTHER" id="PTHR46638">
    <property type="entry name" value="CORRINOID ADENOSYLTRANSFERASE"/>
    <property type="match status" value="1"/>
</dbReference>
<comment type="catalytic activity">
    <reaction evidence="9">
        <text>2 cob(II)alamin + reduced [electron-transfer flavoprotein] + 2 ATP = 2 adenosylcob(III)alamin + 2 triphosphate + oxidized [electron-transfer flavoprotein] + 3 H(+)</text>
        <dbReference type="Rhea" id="RHEA:28671"/>
        <dbReference type="Rhea" id="RHEA-COMP:10685"/>
        <dbReference type="Rhea" id="RHEA-COMP:10686"/>
        <dbReference type="ChEBI" id="CHEBI:15378"/>
        <dbReference type="ChEBI" id="CHEBI:16304"/>
        <dbReference type="ChEBI" id="CHEBI:18036"/>
        <dbReference type="ChEBI" id="CHEBI:18408"/>
        <dbReference type="ChEBI" id="CHEBI:30616"/>
        <dbReference type="ChEBI" id="CHEBI:57692"/>
        <dbReference type="ChEBI" id="CHEBI:58307"/>
        <dbReference type="EC" id="2.5.1.17"/>
    </reaction>
</comment>
<protein>
    <recommendedName>
        <fullName evidence="3">corrinoid adenosyltransferase</fullName>
        <ecNumber evidence="3">2.5.1.17</ecNumber>
    </recommendedName>
    <alternativeName>
        <fullName evidence="5">Cob(II)alamin adenosyltransferase</fullName>
    </alternativeName>
    <alternativeName>
        <fullName evidence="7">Cob(II)yrinic acid a,c-diamide adenosyltransferase</fullName>
    </alternativeName>
    <alternativeName>
        <fullName evidence="6">Cobinamide/cobalamin adenosyltransferase</fullName>
    </alternativeName>
</protein>
<dbReference type="EC" id="2.5.1.17" evidence="3"/>
<evidence type="ECO:0000256" key="6">
    <source>
        <dbReference type="ARBA" id="ARBA00033334"/>
    </source>
</evidence>
<dbReference type="CDD" id="cd00561">
    <property type="entry name" value="CobA_ACA"/>
    <property type="match status" value="1"/>
</dbReference>
<dbReference type="AlphaFoldDB" id="I4C8X1"/>
<evidence type="ECO:0000256" key="4">
    <source>
        <dbReference type="ARBA" id="ARBA00024929"/>
    </source>
</evidence>
<dbReference type="GO" id="GO:0009236">
    <property type="term" value="P:cobalamin biosynthetic process"/>
    <property type="evidence" value="ECO:0007669"/>
    <property type="project" value="UniProtKB-UniPathway"/>
</dbReference>
<evidence type="ECO:0000313" key="10">
    <source>
        <dbReference type="EMBL" id="AFM26012.1"/>
    </source>
</evidence>
<dbReference type="Proteomes" id="UP000006055">
    <property type="component" value="Chromosome"/>
</dbReference>
<evidence type="ECO:0000256" key="8">
    <source>
        <dbReference type="ARBA" id="ARBA00048555"/>
    </source>
</evidence>
<keyword evidence="11" id="KW-1185">Reference proteome</keyword>
<reference evidence="11" key="1">
    <citation type="submission" date="2012-06" db="EMBL/GenBank/DDBJ databases">
        <title>Complete sequence of chromosome of Desulfomonile tiedjei DSM 6799.</title>
        <authorList>
            <person name="Lucas S."/>
            <person name="Copeland A."/>
            <person name="Lapidus A."/>
            <person name="Glavina del Rio T."/>
            <person name="Dalin E."/>
            <person name="Tice H."/>
            <person name="Bruce D."/>
            <person name="Goodwin L."/>
            <person name="Pitluck S."/>
            <person name="Peters L."/>
            <person name="Ovchinnikova G."/>
            <person name="Zeytun A."/>
            <person name="Lu M."/>
            <person name="Kyrpides N."/>
            <person name="Mavromatis K."/>
            <person name="Ivanova N."/>
            <person name="Brettin T."/>
            <person name="Detter J.C."/>
            <person name="Han C."/>
            <person name="Larimer F."/>
            <person name="Land M."/>
            <person name="Hauser L."/>
            <person name="Markowitz V."/>
            <person name="Cheng J.-F."/>
            <person name="Hugenholtz P."/>
            <person name="Woyke T."/>
            <person name="Wu D."/>
            <person name="Spring S."/>
            <person name="Schroeder M."/>
            <person name="Brambilla E."/>
            <person name="Klenk H.-P."/>
            <person name="Eisen J.A."/>
        </authorList>
    </citation>
    <scope>NUCLEOTIDE SEQUENCE [LARGE SCALE GENOMIC DNA]</scope>
    <source>
        <strain evidence="11">ATCC 49306 / DSM 6799 / DCB-1</strain>
    </source>
</reference>
<dbReference type="PATRIC" id="fig|706587.4.peg.3823"/>
<evidence type="ECO:0000256" key="5">
    <source>
        <dbReference type="ARBA" id="ARBA00031529"/>
    </source>
</evidence>